<reference evidence="1" key="1">
    <citation type="submission" date="2012-05" db="EMBL/GenBank/DDBJ databases">
        <authorList>
            <person name="Krishnakumar V."/>
            <person name="Cheung F."/>
            <person name="Xiao Y."/>
            <person name="Chan A."/>
            <person name="Moskal W.A."/>
            <person name="Town C.D."/>
        </authorList>
    </citation>
    <scope>NUCLEOTIDE SEQUENCE</scope>
</reference>
<name>I3SAW0_LOTJA</name>
<sequence>MLGPTQVFPILLHTKLFSAANCSTFITWI</sequence>
<evidence type="ECO:0000313" key="1">
    <source>
        <dbReference type="EMBL" id="AFK37402.1"/>
    </source>
</evidence>
<organism evidence="1">
    <name type="scientific">Lotus japonicus</name>
    <name type="common">Lotus corniculatus var. japonicus</name>
    <dbReference type="NCBI Taxonomy" id="34305"/>
    <lineage>
        <taxon>Eukaryota</taxon>
        <taxon>Viridiplantae</taxon>
        <taxon>Streptophyta</taxon>
        <taxon>Embryophyta</taxon>
        <taxon>Tracheophyta</taxon>
        <taxon>Spermatophyta</taxon>
        <taxon>Magnoliopsida</taxon>
        <taxon>eudicotyledons</taxon>
        <taxon>Gunneridae</taxon>
        <taxon>Pentapetalae</taxon>
        <taxon>rosids</taxon>
        <taxon>fabids</taxon>
        <taxon>Fabales</taxon>
        <taxon>Fabaceae</taxon>
        <taxon>Papilionoideae</taxon>
        <taxon>50 kb inversion clade</taxon>
        <taxon>NPAAA clade</taxon>
        <taxon>Hologalegina</taxon>
        <taxon>robinioid clade</taxon>
        <taxon>Loteae</taxon>
        <taxon>Lotus</taxon>
    </lineage>
</organism>
<dbReference type="AlphaFoldDB" id="I3SAW0"/>
<protein>
    <submittedName>
        <fullName evidence="1">Uncharacterized protein</fullName>
    </submittedName>
</protein>
<dbReference type="EMBL" id="BT137607">
    <property type="protein sequence ID" value="AFK37402.1"/>
    <property type="molecule type" value="mRNA"/>
</dbReference>
<proteinExistence type="evidence at transcript level"/>
<accession>I3SAW0</accession>